<dbReference type="EMBL" id="JAPHNI010000006">
    <property type="protein sequence ID" value="KAJ8118915.1"/>
    <property type="molecule type" value="Genomic_DNA"/>
</dbReference>
<evidence type="ECO:0000313" key="1">
    <source>
        <dbReference type="EMBL" id="KAJ8118915.1"/>
    </source>
</evidence>
<evidence type="ECO:0000313" key="2">
    <source>
        <dbReference type="Proteomes" id="UP001153331"/>
    </source>
</evidence>
<gene>
    <name evidence="1" type="ORF">OPT61_g182</name>
</gene>
<protein>
    <submittedName>
        <fullName evidence="1">Uncharacterized protein</fullName>
    </submittedName>
</protein>
<sequence>MARFASNPTEEQLSLLTHVVRYYKSTAKLGIIYTGHSGARMDYSNHTIVLNMYSDSSYGDNDEKKASAGYRIVTMSSTEPEIIALTYATKEMNWIQRLLRQVGYVSNDLKPLHLHSDNQPGINMVLNDGHHDRTKHIDSHFKYTRQQCKELGNVNLQHLTGAKMPADGLTKPLSKIEHVKFLHLINMVEVPSNQIPGSNISDNLAGQSPSRRKRREAAPTSEPSFSLVIWGPYSLET</sequence>
<organism evidence="1 2">
    <name type="scientific">Boeremia exigua</name>
    <dbReference type="NCBI Taxonomy" id="749465"/>
    <lineage>
        <taxon>Eukaryota</taxon>
        <taxon>Fungi</taxon>
        <taxon>Dikarya</taxon>
        <taxon>Ascomycota</taxon>
        <taxon>Pezizomycotina</taxon>
        <taxon>Dothideomycetes</taxon>
        <taxon>Pleosporomycetidae</taxon>
        <taxon>Pleosporales</taxon>
        <taxon>Pleosporineae</taxon>
        <taxon>Didymellaceae</taxon>
        <taxon>Boeremia</taxon>
    </lineage>
</organism>
<proteinExistence type="predicted"/>
<name>A0ACC2IUU2_9PLEO</name>
<accession>A0ACC2IUU2</accession>
<keyword evidence="2" id="KW-1185">Reference proteome</keyword>
<comment type="caution">
    <text evidence="1">The sequence shown here is derived from an EMBL/GenBank/DDBJ whole genome shotgun (WGS) entry which is preliminary data.</text>
</comment>
<reference evidence="1" key="1">
    <citation type="submission" date="2022-11" db="EMBL/GenBank/DDBJ databases">
        <title>Genome Sequence of Boeremia exigua.</title>
        <authorList>
            <person name="Buettner E."/>
        </authorList>
    </citation>
    <scope>NUCLEOTIDE SEQUENCE</scope>
    <source>
        <strain evidence="1">CU02</strain>
    </source>
</reference>
<dbReference type="Proteomes" id="UP001153331">
    <property type="component" value="Unassembled WGS sequence"/>
</dbReference>